<feature type="region of interest" description="Disordered" evidence="1">
    <location>
        <begin position="15"/>
        <end position="36"/>
    </location>
</feature>
<gene>
    <name evidence="2" type="ORF">TWF718_002329</name>
</gene>
<reference evidence="2 3" key="1">
    <citation type="submission" date="2019-10" db="EMBL/GenBank/DDBJ databases">
        <authorList>
            <person name="Palmer J.M."/>
        </authorList>
    </citation>
    <scope>NUCLEOTIDE SEQUENCE [LARGE SCALE GENOMIC DNA]</scope>
    <source>
        <strain evidence="2 3">TWF718</strain>
    </source>
</reference>
<dbReference type="Proteomes" id="UP001313282">
    <property type="component" value="Unassembled WGS sequence"/>
</dbReference>
<evidence type="ECO:0000256" key="1">
    <source>
        <dbReference type="SAM" id="MobiDB-lite"/>
    </source>
</evidence>
<comment type="caution">
    <text evidence="2">The sequence shown here is derived from an EMBL/GenBank/DDBJ whole genome shotgun (WGS) entry which is preliminary data.</text>
</comment>
<keyword evidence="3" id="KW-1185">Reference proteome</keyword>
<proteinExistence type="predicted"/>
<evidence type="ECO:0000313" key="2">
    <source>
        <dbReference type="EMBL" id="KAK6331788.1"/>
    </source>
</evidence>
<protein>
    <submittedName>
        <fullName evidence="2">Uncharacterized protein</fullName>
    </submittedName>
</protein>
<evidence type="ECO:0000313" key="3">
    <source>
        <dbReference type="Proteomes" id="UP001313282"/>
    </source>
</evidence>
<name>A0AAN8RJN3_9PEZI</name>
<sequence>MKGIIRSRISRFFDGLKGDPDPGESQQKPNKPKPIKQLPPHFDATFPLETIPFDIKYALLKATGSVDYDAFVSLILASRAYHEVFVRHRRTLTRVALWDDAVRCKEESFFLAAIYDRLVDTSRGVSKDESEMIENAYNDAIDPERAESEPWYYATVREGGEEMEDRVMKTHIAVRRFADVFIKRAMFPRLLRRVEEFEESKKKKRKESKRQVSRQRPEPSRVFGVNRSLEELCPNEPPVTVSERSRVIKTIYRLSVFILICYSRLRSHRTIDYTQFNIKLLWIWDFWETKAVEMLIAWLRMELNPLLYNLFRWRRWWWAWSETIPSDEEAEVQSRYQEPEARHEHYGCSLFALLVHEFPFHATEWITSFKPEWRHWHPPADRLDAMTIWTASFNTRIEIGSAHWMIFRLLQHINLTDYLTPGLRMKPIYVGERERFLSKADCLSVVKFSADDEFLWGHPERQRVDPWMVLWDDWRLQRWGYVFPVIEEPGGGDSQIVLSSIS</sequence>
<dbReference type="EMBL" id="JAVHNR010000010">
    <property type="protein sequence ID" value="KAK6331788.1"/>
    <property type="molecule type" value="Genomic_DNA"/>
</dbReference>
<dbReference type="AlphaFoldDB" id="A0AAN8RJN3"/>
<organism evidence="2 3">
    <name type="scientific">Orbilia javanica</name>
    <dbReference type="NCBI Taxonomy" id="47235"/>
    <lineage>
        <taxon>Eukaryota</taxon>
        <taxon>Fungi</taxon>
        <taxon>Dikarya</taxon>
        <taxon>Ascomycota</taxon>
        <taxon>Pezizomycotina</taxon>
        <taxon>Orbiliomycetes</taxon>
        <taxon>Orbiliales</taxon>
        <taxon>Orbiliaceae</taxon>
        <taxon>Orbilia</taxon>
    </lineage>
</organism>
<accession>A0AAN8RJN3</accession>